<evidence type="ECO:0000313" key="1">
    <source>
        <dbReference type="EMBL" id="KAG8100539.1"/>
    </source>
</evidence>
<keyword evidence="2" id="KW-1185">Reference proteome</keyword>
<gene>
    <name evidence="1" type="ORF">GUJ93_ZPchr0013g37330</name>
</gene>
<name>A0A8J5X2P7_ZIZPA</name>
<dbReference type="Proteomes" id="UP000729402">
    <property type="component" value="Unassembled WGS sequence"/>
</dbReference>
<sequence>MDASSPFVGMGSGSAGELLPPLGSELKGPVGLAVSPKVEVNIKARGDEALLTRDEQTDIFAGHRDSKMSIFDEMNVESRWDSTQT</sequence>
<comment type="caution">
    <text evidence="1">The sequence shown here is derived from an EMBL/GenBank/DDBJ whole genome shotgun (WGS) entry which is preliminary data.</text>
</comment>
<evidence type="ECO:0000313" key="2">
    <source>
        <dbReference type="Proteomes" id="UP000729402"/>
    </source>
</evidence>
<dbReference type="EMBL" id="JAAALK010000079">
    <property type="protein sequence ID" value="KAG8100539.1"/>
    <property type="molecule type" value="Genomic_DNA"/>
</dbReference>
<dbReference type="AlphaFoldDB" id="A0A8J5X2P7"/>
<proteinExistence type="predicted"/>
<accession>A0A8J5X2P7</accession>
<reference evidence="1" key="2">
    <citation type="submission" date="2021-02" db="EMBL/GenBank/DDBJ databases">
        <authorList>
            <person name="Kimball J.A."/>
            <person name="Haas M.W."/>
            <person name="Macchietto M."/>
            <person name="Kono T."/>
            <person name="Duquette J."/>
            <person name="Shao M."/>
        </authorList>
    </citation>
    <scope>NUCLEOTIDE SEQUENCE</scope>
    <source>
        <tissue evidence="1">Fresh leaf tissue</tissue>
    </source>
</reference>
<reference evidence="1" key="1">
    <citation type="journal article" date="2021" name="bioRxiv">
        <title>Whole Genome Assembly and Annotation of Northern Wild Rice, Zizania palustris L., Supports a Whole Genome Duplication in the Zizania Genus.</title>
        <authorList>
            <person name="Haas M."/>
            <person name="Kono T."/>
            <person name="Macchietto M."/>
            <person name="Millas R."/>
            <person name="McGilp L."/>
            <person name="Shao M."/>
            <person name="Duquette J."/>
            <person name="Hirsch C.N."/>
            <person name="Kimball J."/>
        </authorList>
    </citation>
    <scope>NUCLEOTIDE SEQUENCE</scope>
    <source>
        <tissue evidence="1">Fresh leaf tissue</tissue>
    </source>
</reference>
<organism evidence="1 2">
    <name type="scientific">Zizania palustris</name>
    <name type="common">Northern wild rice</name>
    <dbReference type="NCBI Taxonomy" id="103762"/>
    <lineage>
        <taxon>Eukaryota</taxon>
        <taxon>Viridiplantae</taxon>
        <taxon>Streptophyta</taxon>
        <taxon>Embryophyta</taxon>
        <taxon>Tracheophyta</taxon>
        <taxon>Spermatophyta</taxon>
        <taxon>Magnoliopsida</taxon>
        <taxon>Liliopsida</taxon>
        <taxon>Poales</taxon>
        <taxon>Poaceae</taxon>
        <taxon>BOP clade</taxon>
        <taxon>Oryzoideae</taxon>
        <taxon>Oryzeae</taxon>
        <taxon>Zizaniinae</taxon>
        <taxon>Zizania</taxon>
    </lineage>
</organism>
<protein>
    <submittedName>
        <fullName evidence="1">Uncharacterized protein</fullName>
    </submittedName>
</protein>